<evidence type="ECO:0000313" key="2">
    <source>
        <dbReference type="EMBL" id="KAL3692999.1"/>
    </source>
</evidence>
<name>A0ABD3HRM6_9MARC</name>
<dbReference type="EMBL" id="JBJQOH010000003">
    <property type="protein sequence ID" value="KAL3692999.1"/>
    <property type="molecule type" value="Genomic_DNA"/>
</dbReference>
<gene>
    <name evidence="2" type="ORF">R1sor_006650</name>
</gene>
<evidence type="ECO:0000256" key="1">
    <source>
        <dbReference type="SAM" id="MobiDB-lite"/>
    </source>
</evidence>
<feature type="region of interest" description="Disordered" evidence="1">
    <location>
        <begin position="1"/>
        <end position="22"/>
    </location>
</feature>
<evidence type="ECO:0000313" key="3">
    <source>
        <dbReference type="Proteomes" id="UP001633002"/>
    </source>
</evidence>
<dbReference type="AlphaFoldDB" id="A0ABD3HRM6"/>
<proteinExistence type="predicted"/>
<protein>
    <submittedName>
        <fullName evidence="2">Uncharacterized protein</fullName>
    </submittedName>
</protein>
<feature type="compositionally biased region" description="Basic and acidic residues" evidence="1">
    <location>
        <begin position="81"/>
        <end position="90"/>
    </location>
</feature>
<organism evidence="2 3">
    <name type="scientific">Riccia sorocarpa</name>
    <dbReference type="NCBI Taxonomy" id="122646"/>
    <lineage>
        <taxon>Eukaryota</taxon>
        <taxon>Viridiplantae</taxon>
        <taxon>Streptophyta</taxon>
        <taxon>Embryophyta</taxon>
        <taxon>Marchantiophyta</taxon>
        <taxon>Marchantiopsida</taxon>
        <taxon>Marchantiidae</taxon>
        <taxon>Marchantiales</taxon>
        <taxon>Ricciaceae</taxon>
        <taxon>Riccia</taxon>
    </lineage>
</organism>
<reference evidence="2 3" key="1">
    <citation type="submission" date="2024-09" db="EMBL/GenBank/DDBJ databases">
        <title>Chromosome-scale assembly of Riccia sorocarpa.</title>
        <authorList>
            <person name="Paukszto L."/>
        </authorList>
    </citation>
    <scope>NUCLEOTIDE SEQUENCE [LARGE SCALE GENOMIC DNA]</scope>
    <source>
        <strain evidence="2">LP-2024</strain>
        <tissue evidence="2">Aerial parts of the thallus</tissue>
    </source>
</reference>
<dbReference type="Proteomes" id="UP001633002">
    <property type="component" value="Unassembled WGS sequence"/>
</dbReference>
<sequence length="120" mass="13578">MEKRRGSTHLGNTLEASLEKSEVRNTWARLRSTVLDADVGFRIRQTLMDTIDEALSNRDELHLASPLWVHDSQPPPLSGEDTDRVEERRQSYGHFLTPDPVEQPSGPISERTPPYVADVT</sequence>
<keyword evidence="3" id="KW-1185">Reference proteome</keyword>
<comment type="caution">
    <text evidence="2">The sequence shown here is derived from an EMBL/GenBank/DDBJ whole genome shotgun (WGS) entry which is preliminary data.</text>
</comment>
<feature type="region of interest" description="Disordered" evidence="1">
    <location>
        <begin position="66"/>
        <end position="120"/>
    </location>
</feature>
<accession>A0ABD3HRM6</accession>